<feature type="domain" description="RING-type" evidence="3">
    <location>
        <begin position="311"/>
        <end position="347"/>
    </location>
</feature>
<dbReference type="GO" id="GO:0008270">
    <property type="term" value="F:zinc ion binding"/>
    <property type="evidence" value="ECO:0007669"/>
    <property type="project" value="UniProtKB-KW"/>
</dbReference>
<organism evidence="4 5">
    <name type="scientific">Paramecium pentaurelia</name>
    <dbReference type="NCBI Taxonomy" id="43138"/>
    <lineage>
        <taxon>Eukaryota</taxon>
        <taxon>Sar</taxon>
        <taxon>Alveolata</taxon>
        <taxon>Ciliophora</taxon>
        <taxon>Intramacronucleata</taxon>
        <taxon>Oligohymenophorea</taxon>
        <taxon>Peniculida</taxon>
        <taxon>Parameciidae</taxon>
        <taxon>Paramecium</taxon>
    </lineage>
</organism>
<dbReference type="PANTHER" id="PTHR14879">
    <property type="entry name" value="CASPASE REGULATOR, RING FINGER DOMAIN-CONTAINING"/>
    <property type="match status" value="1"/>
</dbReference>
<evidence type="ECO:0000256" key="1">
    <source>
        <dbReference type="PROSITE-ProRule" id="PRU00175"/>
    </source>
</evidence>
<evidence type="ECO:0000259" key="3">
    <source>
        <dbReference type="PROSITE" id="PS50089"/>
    </source>
</evidence>
<accession>A0A8S1WG73</accession>
<keyword evidence="1" id="KW-0862">Zinc</keyword>
<dbReference type="AlphaFoldDB" id="A0A8S1WG73"/>
<proteinExistence type="predicted"/>
<dbReference type="SMART" id="SM00184">
    <property type="entry name" value="RING"/>
    <property type="match status" value="1"/>
</dbReference>
<dbReference type="PROSITE" id="PS50089">
    <property type="entry name" value="ZF_RING_2"/>
    <property type="match status" value="1"/>
</dbReference>
<comment type="caution">
    <text evidence="4">The sequence shown here is derived from an EMBL/GenBank/DDBJ whole genome shotgun (WGS) entry which is preliminary data.</text>
</comment>
<dbReference type="PANTHER" id="PTHR14879:SF5">
    <property type="entry name" value="RING-TYPE DOMAIN-CONTAINING PROTEIN"/>
    <property type="match status" value="1"/>
</dbReference>
<protein>
    <recommendedName>
        <fullName evidence="3">RING-type domain-containing protein</fullName>
    </recommendedName>
</protein>
<dbReference type="OrthoDB" id="5855668at2759"/>
<dbReference type="EMBL" id="CAJJDO010000089">
    <property type="protein sequence ID" value="CAD8187675.1"/>
    <property type="molecule type" value="Genomic_DNA"/>
</dbReference>
<dbReference type="InterPro" id="IPR001841">
    <property type="entry name" value="Znf_RING"/>
</dbReference>
<dbReference type="InterPro" id="IPR051728">
    <property type="entry name" value="RING-FYVE_E3_ubiquitin-ligase"/>
</dbReference>
<keyword evidence="2" id="KW-0175">Coiled coil</keyword>
<keyword evidence="5" id="KW-1185">Reference proteome</keyword>
<feature type="coiled-coil region" evidence="2">
    <location>
        <begin position="5"/>
        <end position="87"/>
    </location>
</feature>
<sequence length="358" mass="43116">MKKLYQSFESEAQNFQNTLIHYQEKLQGKFQNMLQKSEVKKQRIIEKLQSTKKQLQISIEANNPNKILKLQNKIDKLEIDMQKINRKDQIANDYHLVYDGLFNQLQITQNQNIETLSQAQRNDNYKILCSIKRQAVNLSNQVYKKKHIDSIRQICNHCNNLLNEYLKLGVDQQIQQDDIFQIDIVENQKFIEKKKLEEQKMLVKQEKVQQYYDEKDQQKQDKKNKIKNKYKTYEYYDKQQKKEQHNNDFRKIQQQKFNHQKQILLQDQYDIDVIQQLDNLQIKDQNKQSEDIKQQNNFQNDVTAMEDSKLCQICFEFPKEYVATPCGHFVYCKNCKNLALKECLICREPVQLLIKVFQ</sequence>
<dbReference type="Proteomes" id="UP000689195">
    <property type="component" value="Unassembled WGS sequence"/>
</dbReference>
<name>A0A8S1WG73_9CILI</name>
<evidence type="ECO:0000313" key="4">
    <source>
        <dbReference type="EMBL" id="CAD8187675.1"/>
    </source>
</evidence>
<dbReference type="Pfam" id="PF13920">
    <property type="entry name" value="zf-C3HC4_3"/>
    <property type="match status" value="1"/>
</dbReference>
<reference evidence="4" key="1">
    <citation type="submission" date="2021-01" db="EMBL/GenBank/DDBJ databases">
        <authorList>
            <consortium name="Genoscope - CEA"/>
            <person name="William W."/>
        </authorList>
    </citation>
    <scope>NUCLEOTIDE SEQUENCE</scope>
</reference>
<evidence type="ECO:0000256" key="2">
    <source>
        <dbReference type="SAM" id="Coils"/>
    </source>
</evidence>
<gene>
    <name evidence="4" type="ORF">PPENT_87.1.T0890197</name>
</gene>
<keyword evidence="1" id="KW-0479">Metal-binding</keyword>
<keyword evidence="1" id="KW-0863">Zinc-finger</keyword>
<evidence type="ECO:0000313" key="5">
    <source>
        <dbReference type="Proteomes" id="UP000689195"/>
    </source>
</evidence>